<gene>
    <name evidence="13 17" type="primary">yidC</name>
    <name evidence="17" type="ORF">IB286_01195</name>
</gene>
<dbReference type="InterPro" id="IPR019998">
    <property type="entry name" value="Membr_insert_YidC"/>
</dbReference>
<evidence type="ECO:0000256" key="7">
    <source>
        <dbReference type="ARBA" id="ARBA00022927"/>
    </source>
</evidence>
<keyword evidence="6 13" id="KW-0812">Transmembrane</keyword>
<evidence type="ECO:0000256" key="2">
    <source>
        <dbReference type="ARBA" id="ARBA00010527"/>
    </source>
</evidence>
<evidence type="ECO:0000256" key="9">
    <source>
        <dbReference type="ARBA" id="ARBA00023136"/>
    </source>
</evidence>
<dbReference type="EMBL" id="JACXLD010000001">
    <property type="protein sequence ID" value="MBD2857602.1"/>
    <property type="molecule type" value="Genomic_DNA"/>
</dbReference>
<dbReference type="InterPro" id="IPR028053">
    <property type="entry name" value="Membr_insert_YidC_N"/>
</dbReference>
<feature type="domain" description="Membrane insertase YidC/Oxa/ALB C-terminal" evidence="15">
    <location>
        <begin position="373"/>
        <end position="551"/>
    </location>
</feature>
<dbReference type="HAMAP" id="MF_01810">
    <property type="entry name" value="YidC_type1"/>
    <property type="match status" value="1"/>
</dbReference>
<keyword evidence="4 13" id="KW-0813">Transport</keyword>
<feature type="compositionally biased region" description="Polar residues" evidence="14">
    <location>
        <begin position="36"/>
        <end position="46"/>
    </location>
</feature>
<evidence type="ECO:0000256" key="3">
    <source>
        <dbReference type="ARBA" id="ARBA00015325"/>
    </source>
</evidence>
<dbReference type="NCBIfam" id="TIGR03593">
    <property type="entry name" value="yidC_nterm"/>
    <property type="match status" value="1"/>
</dbReference>
<reference evidence="17" key="1">
    <citation type="submission" date="2020-09" db="EMBL/GenBank/DDBJ databases">
        <authorList>
            <person name="Yoon J.-W."/>
        </authorList>
    </citation>
    <scope>NUCLEOTIDE SEQUENCE</scope>
    <source>
        <strain evidence="17">KMU-158</strain>
    </source>
</reference>
<evidence type="ECO:0000256" key="8">
    <source>
        <dbReference type="ARBA" id="ARBA00022989"/>
    </source>
</evidence>
<dbReference type="Pfam" id="PF14849">
    <property type="entry name" value="YidC_periplas"/>
    <property type="match status" value="1"/>
</dbReference>
<protein>
    <recommendedName>
        <fullName evidence="3 13">Membrane protein insertase YidC</fullName>
    </recommendedName>
    <alternativeName>
        <fullName evidence="12 13">Foldase YidC</fullName>
    </alternativeName>
    <alternativeName>
        <fullName evidence="13">Membrane protein YidC</fullName>
    </alternativeName>
    <alternativeName>
        <fullName evidence="11 13">membrane integrase YidC</fullName>
    </alternativeName>
</protein>
<evidence type="ECO:0000256" key="13">
    <source>
        <dbReference type="HAMAP-Rule" id="MF_01810"/>
    </source>
</evidence>
<accession>A0A927C052</accession>
<keyword evidence="8 13" id="KW-1133">Transmembrane helix</keyword>
<feature type="transmembrane region" description="Helical" evidence="13">
    <location>
        <begin position="370"/>
        <end position="393"/>
    </location>
</feature>
<dbReference type="CDD" id="cd19961">
    <property type="entry name" value="EcYidC-like_peri"/>
    <property type="match status" value="1"/>
</dbReference>
<evidence type="ECO:0000259" key="16">
    <source>
        <dbReference type="Pfam" id="PF14849"/>
    </source>
</evidence>
<evidence type="ECO:0000256" key="10">
    <source>
        <dbReference type="ARBA" id="ARBA00023186"/>
    </source>
</evidence>
<dbReference type="PRINTS" id="PR01900">
    <property type="entry name" value="YIDCPROTEIN"/>
</dbReference>
<dbReference type="GO" id="GO:0005886">
    <property type="term" value="C:plasma membrane"/>
    <property type="evidence" value="ECO:0007669"/>
    <property type="project" value="UniProtKB-SubCell"/>
</dbReference>
<feature type="transmembrane region" description="Helical" evidence="13">
    <location>
        <begin position="436"/>
        <end position="459"/>
    </location>
</feature>
<feature type="transmembrane region" description="Helical" evidence="13">
    <location>
        <begin position="517"/>
        <end position="537"/>
    </location>
</feature>
<dbReference type="InterPro" id="IPR038221">
    <property type="entry name" value="YidC_periplasmic_sf"/>
</dbReference>
<feature type="region of interest" description="Disordered" evidence="14">
    <location>
        <begin position="36"/>
        <end position="65"/>
    </location>
</feature>
<comment type="caution">
    <text evidence="13">Lacks conserved residue(s) required for the propagation of feature annotation.</text>
</comment>
<keyword evidence="5 13" id="KW-1003">Cell membrane</keyword>
<evidence type="ECO:0000259" key="15">
    <source>
        <dbReference type="Pfam" id="PF02096"/>
    </source>
</evidence>
<comment type="function">
    <text evidence="13">Required for the insertion and/or proper folding and/or complex formation of integral membrane proteins into the membrane. Involved in integration of membrane proteins that insert both dependently and independently of the Sec translocase complex, as well as at least some lipoproteins. Aids folding of multispanning membrane proteins.</text>
</comment>
<evidence type="ECO:0000256" key="12">
    <source>
        <dbReference type="ARBA" id="ARBA00033342"/>
    </source>
</evidence>
<dbReference type="NCBIfam" id="TIGR03592">
    <property type="entry name" value="yidC_oxa1_cterm"/>
    <property type="match status" value="1"/>
</dbReference>
<sequence>MDFQRYLLIAAIAALSLMLLVEWRNFELENSTPLSASATVDTSAQNPAEPAALTSNNEEMPSLQSASAALPDPVMKKASEQLISLSNDVLKLKIDPRGGDIVYSELEKFAAELHSKERFVLLENNGQRSFIAQSGLIGDNATDTAEGRPLFSANSNSKTLEEGSDEVVLDLHYAYSDSISIIKRFTLKRGEYQVRMDYLVNNLSDQPFNATLFTQLRRDNSTDPGASNNGGMFAMHPFLGVAYASNDDLYNKLRFEKMREKPLNQTVNGGWIAMVQHYFLNAWVPQQDSQNQLSTVVTQQSMNIARITQPGFSVAAGSQGGASAILYSGPKDQYRLEEIAPGLDLSVDYGWLWWIAQPIFWLLVKLHGFLGNWGLSIIAVTVLVKALFFQLNAKAFTSMANMRRVQPKLVELRERYANDKQKQSQAMMELYKKEKINPVGGCLPMVVQMPVFISLYWVLMESVELRHSPFMLWIHDLSSMDPYFVLPLIMGTTMFFQQKLNPPPPDPMQAKVMQWMPVIFTFFFLFFPAGLVLYWVVNNSLSILQQYIISKRIEKSGLPTR</sequence>
<comment type="caution">
    <text evidence="17">The sequence shown here is derived from an EMBL/GenBank/DDBJ whole genome shotgun (WGS) entry which is preliminary data.</text>
</comment>
<keyword evidence="18" id="KW-1185">Reference proteome</keyword>
<keyword evidence="9 13" id="KW-0472">Membrane</keyword>
<proteinExistence type="inferred from homology"/>
<evidence type="ECO:0000256" key="6">
    <source>
        <dbReference type="ARBA" id="ARBA00022692"/>
    </source>
</evidence>
<comment type="subunit">
    <text evidence="13">Interacts with the Sec translocase complex via SecD. Specifically interacts with transmembrane segments of nascent integral membrane proteins during membrane integration.</text>
</comment>
<evidence type="ECO:0000313" key="18">
    <source>
        <dbReference type="Proteomes" id="UP000610558"/>
    </source>
</evidence>
<dbReference type="Gene3D" id="2.70.98.90">
    <property type="match status" value="1"/>
</dbReference>
<dbReference type="PANTHER" id="PTHR12428">
    <property type="entry name" value="OXA1"/>
    <property type="match status" value="1"/>
</dbReference>
<dbReference type="CDD" id="cd20070">
    <property type="entry name" value="5TM_YidC_Alb3"/>
    <property type="match status" value="1"/>
</dbReference>
<dbReference type="GO" id="GO:0015031">
    <property type="term" value="P:protein transport"/>
    <property type="evidence" value="ECO:0007669"/>
    <property type="project" value="UniProtKB-KW"/>
</dbReference>
<comment type="similarity">
    <text evidence="2 13">Belongs to the OXA1/ALB3/YidC family. Type 1 subfamily.</text>
</comment>
<dbReference type="GO" id="GO:0051205">
    <property type="term" value="P:protein insertion into membrane"/>
    <property type="evidence" value="ECO:0007669"/>
    <property type="project" value="TreeGrafter"/>
</dbReference>
<comment type="subcellular location">
    <subcellularLocation>
        <location evidence="1">Cell inner membrane</location>
        <topology evidence="1">Multi-pass membrane protein</topology>
    </subcellularLocation>
    <subcellularLocation>
        <location evidence="13">Cell membrane</location>
        <topology evidence="13">Multi-pass membrane protein</topology>
    </subcellularLocation>
</comment>
<dbReference type="NCBIfam" id="NF002352">
    <property type="entry name" value="PRK01318.1-3"/>
    <property type="match status" value="1"/>
</dbReference>
<dbReference type="AlphaFoldDB" id="A0A927C052"/>
<dbReference type="PANTHER" id="PTHR12428:SF65">
    <property type="entry name" value="CYTOCHROME C OXIDASE ASSEMBLY PROTEIN COX18, MITOCHONDRIAL"/>
    <property type="match status" value="1"/>
</dbReference>
<dbReference type="PRINTS" id="PR00701">
    <property type="entry name" value="60KDINNERMP"/>
</dbReference>
<dbReference type="InterPro" id="IPR001708">
    <property type="entry name" value="YidC/ALB3/OXA1/COX18"/>
</dbReference>
<evidence type="ECO:0000256" key="4">
    <source>
        <dbReference type="ARBA" id="ARBA00022448"/>
    </source>
</evidence>
<evidence type="ECO:0000256" key="1">
    <source>
        <dbReference type="ARBA" id="ARBA00004429"/>
    </source>
</evidence>
<feature type="domain" description="Membrane insertase YidC N-terminal" evidence="16">
    <location>
        <begin position="83"/>
        <end position="362"/>
    </location>
</feature>
<name>A0A927C052_9GAMM</name>
<keyword evidence="10 13" id="KW-0143">Chaperone</keyword>
<evidence type="ECO:0000256" key="5">
    <source>
        <dbReference type="ARBA" id="ARBA00022475"/>
    </source>
</evidence>
<evidence type="ECO:0000313" key="17">
    <source>
        <dbReference type="EMBL" id="MBD2857602.1"/>
    </source>
</evidence>
<dbReference type="InterPro" id="IPR028055">
    <property type="entry name" value="YidC/Oxa/ALB_C"/>
</dbReference>
<dbReference type="Proteomes" id="UP000610558">
    <property type="component" value="Unassembled WGS sequence"/>
</dbReference>
<feature type="compositionally biased region" description="Polar residues" evidence="14">
    <location>
        <begin position="53"/>
        <end position="65"/>
    </location>
</feature>
<dbReference type="GO" id="GO:0032977">
    <property type="term" value="F:membrane insertase activity"/>
    <property type="evidence" value="ECO:0007669"/>
    <property type="project" value="InterPro"/>
</dbReference>
<evidence type="ECO:0000256" key="14">
    <source>
        <dbReference type="SAM" id="MobiDB-lite"/>
    </source>
</evidence>
<dbReference type="InterPro" id="IPR047196">
    <property type="entry name" value="YidC_ALB_C"/>
</dbReference>
<keyword evidence="7 13" id="KW-0653">Protein transport</keyword>
<dbReference type="Pfam" id="PF02096">
    <property type="entry name" value="60KD_IMP"/>
    <property type="match status" value="1"/>
</dbReference>
<organism evidence="17 18">
    <name type="scientific">Spongiibacter pelagi</name>
    <dbReference type="NCBI Taxonomy" id="2760804"/>
    <lineage>
        <taxon>Bacteria</taxon>
        <taxon>Pseudomonadati</taxon>
        <taxon>Pseudomonadota</taxon>
        <taxon>Gammaproteobacteria</taxon>
        <taxon>Cellvibrionales</taxon>
        <taxon>Spongiibacteraceae</taxon>
        <taxon>Spongiibacter</taxon>
    </lineage>
</organism>
<evidence type="ECO:0000256" key="11">
    <source>
        <dbReference type="ARBA" id="ARBA00033245"/>
    </source>
</evidence>